<sequence>MGLFNDSKSGINLFPTSNDEKTFYIKSSKTTVRLDTNFIRIARGGAINTILQGLDGEKSILLREITAYQLKEPGLTVGYLQINYPGSQDTKGGVTDAIKDENTISFIKTEKEDILQLKIAIETAIINKH</sequence>
<accession>A0ABM8Z5Q6</accession>
<evidence type="ECO:0000313" key="3">
    <source>
        <dbReference type="Proteomes" id="UP000789707"/>
    </source>
</evidence>
<dbReference type="InterPro" id="IPR027860">
    <property type="entry name" value="DUF4429"/>
</dbReference>
<dbReference type="Proteomes" id="UP000789707">
    <property type="component" value="Unassembled WGS sequence"/>
</dbReference>
<protein>
    <recommendedName>
        <fullName evidence="1">DUF4429 domain-containing protein</fullName>
    </recommendedName>
</protein>
<feature type="domain" description="DUF4429" evidence="1">
    <location>
        <begin position="33"/>
        <end position="121"/>
    </location>
</feature>
<evidence type="ECO:0000259" key="1">
    <source>
        <dbReference type="Pfam" id="PF14472"/>
    </source>
</evidence>
<dbReference type="RefSeq" id="WP_230096208.1">
    <property type="nucleotide sequence ID" value="NZ_CAKKNS010000001.1"/>
</dbReference>
<dbReference type="Pfam" id="PF14472">
    <property type="entry name" value="DUF4429"/>
    <property type="match status" value="1"/>
</dbReference>
<comment type="caution">
    <text evidence="2">The sequence shown here is derived from an EMBL/GenBank/DDBJ whole genome shotgun (WGS) entry which is preliminary data.</text>
</comment>
<evidence type="ECO:0000313" key="2">
    <source>
        <dbReference type="EMBL" id="CAH0416149.1"/>
    </source>
</evidence>
<dbReference type="EMBL" id="CAKKNS010000001">
    <property type="protein sequence ID" value="CAH0416149.1"/>
    <property type="molecule type" value="Genomic_DNA"/>
</dbReference>
<keyword evidence="3" id="KW-1185">Reference proteome</keyword>
<proteinExistence type="predicted"/>
<name>A0ABM8Z5Q6_9LACO</name>
<gene>
    <name evidence="2" type="ORF">WFA24289_00448</name>
</gene>
<reference evidence="2 3" key="1">
    <citation type="submission" date="2021-11" db="EMBL/GenBank/DDBJ databases">
        <authorList>
            <person name="Depoorter E."/>
        </authorList>
    </citation>
    <scope>NUCLEOTIDE SEQUENCE [LARGE SCALE GENOMIC DNA]</scope>
    <source>
        <strain evidence="2 3">LMG 24289</strain>
    </source>
</reference>
<organism evidence="2 3">
    <name type="scientific">Periweissella fabaria</name>
    <dbReference type="NCBI Taxonomy" id="546157"/>
    <lineage>
        <taxon>Bacteria</taxon>
        <taxon>Bacillati</taxon>
        <taxon>Bacillota</taxon>
        <taxon>Bacilli</taxon>
        <taxon>Lactobacillales</taxon>
        <taxon>Lactobacillaceae</taxon>
        <taxon>Periweissella</taxon>
    </lineage>
</organism>